<dbReference type="CDD" id="cd04301">
    <property type="entry name" value="NAT_SF"/>
    <property type="match status" value="1"/>
</dbReference>
<dbReference type="InterPro" id="IPR028005">
    <property type="entry name" value="AcTrfase_ESCO_Znf_dom"/>
</dbReference>
<comment type="similarity">
    <text evidence="2">Belongs to the acetyltransferase family. ECO subfamily.</text>
</comment>
<reference evidence="13 14" key="1">
    <citation type="submission" date="2024-05" db="EMBL/GenBank/DDBJ databases">
        <title>Culex pipiens pipiens assembly and annotation.</title>
        <authorList>
            <person name="Alout H."/>
            <person name="Durand T."/>
        </authorList>
    </citation>
    <scope>NUCLEOTIDE SEQUENCE [LARGE SCALE GENOMIC DNA]</scope>
    <source>
        <strain evidence="13">HA-2024</strain>
        <tissue evidence="13">Whole body</tissue>
    </source>
</reference>
<keyword evidence="4" id="KW-0479">Metal-binding</keyword>
<evidence type="ECO:0000259" key="11">
    <source>
        <dbReference type="Pfam" id="PF13878"/>
    </source>
</evidence>
<dbReference type="PANTHER" id="PTHR45884">
    <property type="entry name" value="N-ACETYLTRANSFERASE ECO"/>
    <property type="match status" value="1"/>
</dbReference>
<feature type="region of interest" description="Disordered" evidence="10">
    <location>
        <begin position="334"/>
        <end position="360"/>
    </location>
</feature>
<dbReference type="InterPro" id="IPR028009">
    <property type="entry name" value="ESCO_Acetyltransf_dom"/>
</dbReference>
<comment type="caution">
    <text evidence="13">The sequence shown here is derived from an EMBL/GenBank/DDBJ whole genome shotgun (WGS) entry which is preliminary data.</text>
</comment>
<feature type="region of interest" description="Disordered" evidence="10">
    <location>
        <begin position="1"/>
        <end position="79"/>
    </location>
</feature>
<dbReference type="Proteomes" id="UP001562425">
    <property type="component" value="Unassembled WGS sequence"/>
</dbReference>
<feature type="compositionally biased region" description="Gly residues" evidence="10">
    <location>
        <begin position="419"/>
        <end position="429"/>
    </location>
</feature>
<feature type="compositionally biased region" description="Basic residues" evidence="10">
    <location>
        <begin position="29"/>
        <end position="46"/>
    </location>
</feature>
<evidence type="ECO:0000256" key="8">
    <source>
        <dbReference type="ARBA" id="ARBA00023306"/>
    </source>
</evidence>
<evidence type="ECO:0000256" key="4">
    <source>
        <dbReference type="ARBA" id="ARBA00022723"/>
    </source>
</evidence>
<dbReference type="PANTHER" id="PTHR45884:SF2">
    <property type="entry name" value="N-ACETYLTRANSFERASE ECO"/>
    <property type="match status" value="1"/>
</dbReference>
<feature type="domain" description="N-acetyltransferase ESCO acetyl-transferase" evidence="12">
    <location>
        <begin position="800"/>
        <end position="868"/>
    </location>
</feature>
<feature type="region of interest" description="Disordered" evidence="10">
    <location>
        <begin position="395"/>
        <end position="437"/>
    </location>
</feature>
<evidence type="ECO:0000313" key="13">
    <source>
        <dbReference type="EMBL" id="KAL1395488.1"/>
    </source>
</evidence>
<evidence type="ECO:0000256" key="9">
    <source>
        <dbReference type="ARBA" id="ARBA00023315"/>
    </source>
</evidence>
<dbReference type="InterPro" id="IPR016181">
    <property type="entry name" value="Acyl_CoA_acyltransferase"/>
</dbReference>
<evidence type="ECO:0000259" key="12">
    <source>
        <dbReference type="Pfam" id="PF13880"/>
    </source>
</evidence>
<feature type="domain" description="N-acetyltransferase ESCO zinc-finger" evidence="11">
    <location>
        <begin position="652"/>
        <end position="690"/>
    </location>
</feature>
<feature type="compositionally biased region" description="Polar residues" evidence="10">
    <location>
        <begin position="211"/>
        <end position="220"/>
    </location>
</feature>
<evidence type="ECO:0000256" key="10">
    <source>
        <dbReference type="SAM" id="MobiDB-lite"/>
    </source>
</evidence>
<organism evidence="13 14">
    <name type="scientific">Culex pipiens pipiens</name>
    <name type="common">Northern house mosquito</name>
    <dbReference type="NCBI Taxonomy" id="38569"/>
    <lineage>
        <taxon>Eukaryota</taxon>
        <taxon>Metazoa</taxon>
        <taxon>Ecdysozoa</taxon>
        <taxon>Arthropoda</taxon>
        <taxon>Hexapoda</taxon>
        <taxon>Insecta</taxon>
        <taxon>Pterygota</taxon>
        <taxon>Neoptera</taxon>
        <taxon>Endopterygota</taxon>
        <taxon>Diptera</taxon>
        <taxon>Nematocera</taxon>
        <taxon>Culicoidea</taxon>
        <taxon>Culicidae</taxon>
        <taxon>Culicinae</taxon>
        <taxon>Culicini</taxon>
        <taxon>Culex</taxon>
        <taxon>Culex</taxon>
    </lineage>
</organism>
<evidence type="ECO:0000256" key="6">
    <source>
        <dbReference type="ARBA" id="ARBA00022833"/>
    </source>
</evidence>
<protein>
    <submittedName>
        <fullName evidence="13">Uncharacterized protein</fullName>
    </submittedName>
</protein>
<keyword evidence="9" id="KW-0012">Acyltransferase</keyword>
<sequence length="869" mass="96078">MRRQVSFEPGASSAASVASDPETPEGRRITRSKHVPTPKMSGRKKSLFGGGAVGETTNDEDADLGPMSPLKFSKSPKGRCRGPMKAINITTFRNILGNASPESDRSLSPDYERRFCHSERYEILPAFYDKENSHLTDEDTRHSFPSGTPRMRTPAENALLDETNSNSLSILMSSDLNLVDKKNLVLKTPGLTSTGQKREPKLSFRKLSFPGGNSASTPTDENAPPEVSASNERKARTSLSFGDIRPISTKSFYSSAVELSSKPVPKPAPPPPPSRSRPPRKRPSAKNRGNSIRLGSLNRGVFHKIKKPTAAKPKNTTVKKLSTSQILETTTSSLLNKSLDLKPGSKSTPSSPHDRQTQQQLARIQQILRNVKNPIEQARPLSLSRSMSNLTELIGDRESEESEQEADPEPEDDDDAKSEGGGGGGGGGRKFFKSSSNRRIKREYKVTDKVSATVGKGGKISLNRSGGKEQKKRKFKSMFEEEIDFESEQHEVDDLISHFECEQLEVDDLISKLTDHQQRSSPIECDPPQSELLPPVEPEPVTLTFDGLLHSEISNDEPIPVQSNVIFVDRLSPLITSSASESNDGYHPSPMAQITNGEVSVSVPDKLFPIFHKDHQRTVAQAEASQQQIYGGLFDRKRQRRLRTWRPIGSDQYQIDAGQKEYGAQQCAECGLMYTVHEPEEELIHENYHNSLHVLKFGGWSNEISVAQVPEWDVSGRVLAVTLTDGRHQLQKVQEVLAVVDRELGYVEPCQLTAGSIVYLAVARSVVLGVCVAQPLQQANRLLTIEGLQGSIDCCTMETYPARCGISRIWVSPRYRGNGIARTLLSVTRSHFVFGYHMSYDEVAFSAPTEAGKRLAESVTGRKDFLIYM</sequence>
<keyword evidence="5" id="KW-0863">Zinc-finger</keyword>
<feature type="compositionally biased region" description="Acidic residues" evidence="10">
    <location>
        <begin position="398"/>
        <end position="416"/>
    </location>
</feature>
<dbReference type="Pfam" id="PF13880">
    <property type="entry name" value="Acetyltransf_13"/>
    <property type="match status" value="1"/>
</dbReference>
<dbReference type="GO" id="GO:0005634">
    <property type="term" value="C:nucleus"/>
    <property type="evidence" value="ECO:0007669"/>
    <property type="project" value="UniProtKB-SubCell"/>
</dbReference>
<proteinExistence type="inferred from homology"/>
<feature type="region of interest" description="Disordered" evidence="10">
    <location>
        <begin position="190"/>
        <end position="236"/>
    </location>
</feature>
<keyword evidence="7" id="KW-0539">Nucleus</keyword>
<keyword evidence="8" id="KW-0131">Cell cycle</keyword>
<evidence type="ECO:0000313" key="14">
    <source>
        <dbReference type="Proteomes" id="UP001562425"/>
    </source>
</evidence>
<keyword evidence="14" id="KW-1185">Reference proteome</keyword>
<keyword evidence="6" id="KW-0862">Zinc</keyword>
<keyword evidence="3" id="KW-0808">Transferase</keyword>
<dbReference type="GO" id="GO:0016746">
    <property type="term" value="F:acyltransferase activity"/>
    <property type="evidence" value="ECO:0007669"/>
    <property type="project" value="UniProtKB-KW"/>
</dbReference>
<feature type="region of interest" description="Disordered" evidence="10">
    <location>
        <begin position="258"/>
        <end position="298"/>
    </location>
</feature>
<evidence type="ECO:0000256" key="2">
    <source>
        <dbReference type="ARBA" id="ARBA00005816"/>
    </source>
</evidence>
<comment type="subcellular location">
    <subcellularLocation>
        <location evidence="1">Nucleus</location>
    </subcellularLocation>
</comment>
<evidence type="ECO:0000256" key="1">
    <source>
        <dbReference type="ARBA" id="ARBA00004123"/>
    </source>
</evidence>
<evidence type="ECO:0000256" key="7">
    <source>
        <dbReference type="ARBA" id="ARBA00023242"/>
    </source>
</evidence>
<name>A0ABD1D776_CULPP</name>
<dbReference type="SUPFAM" id="SSF55729">
    <property type="entry name" value="Acyl-CoA N-acyltransferases (Nat)"/>
    <property type="match status" value="1"/>
</dbReference>
<gene>
    <name evidence="13" type="ORF">pipiens_011210</name>
</gene>
<feature type="compositionally biased region" description="Pro residues" evidence="10">
    <location>
        <begin position="264"/>
        <end position="276"/>
    </location>
</feature>
<evidence type="ECO:0000256" key="5">
    <source>
        <dbReference type="ARBA" id="ARBA00022771"/>
    </source>
</evidence>
<evidence type="ECO:0000256" key="3">
    <source>
        <dbReference type="ARBA" id="ARBA00022679"/>
    </source>
</evidence>
<dbReference type="Pfam" id="PF13878">
    <property type="entry name" value="zf-C2H2_3"/>
    <property type="match status" value="1"/>
</dbReference>
<dbReference type="AlphaFoldDB" id="A0ABD1D776"/>
<dbReference type="EMBL" id="JBEHCU010007129">
    <property type="protein sequence ID" value="KAL1395488.1"/>
    <property type="molecule type" value="Genomic_DNA"/>
</dbReference>
<accession>A0ABD1D776</accession>
<dbReference type="GO" id="GO:0008270">
    <property type="term" value="F:zinc ion binding"/>
    <property type="evidence" value="ECO:0007669"/>
    <property type="project" value="UniProtKB-KW"/>
</dbReference>